<dbReference type="EMBL" id="LQPR01000082">
    <property type="protein sequence ID" value="ORW64380.1"/>
    <property type="molecule type" value="Genomic_DNA"/>
</dbReference>
<dbReference type="AlphaFoldDB" id="A0AAJ3NKY3"/>
<sequence length="157" mass="15781">MASLASTHRWIWDLRHQPLTIRLLAAAAGLLTAASAFAAPAGADPATDDHFIDALNHAGIDFGEPGNAMAVGQSICPMLVEPGGNFAAAAASVSHRGMSPQMAQMFTSIAIQMYCPQEMANIASGNLGAAVPQLPGMPGLPGMGGLPGGLPGGIPGI</sequence>
<dbReference type="InterPro" id="IPR007969">
    <property type="entry name" value="DUF732"/>
</dbReference>
<feature type="domain" description="DUF732" evidence="2">
    <location>
        <begin position="48"/>
        <end position="117"/>
    </location>
</feature>
<gene>
    <name evidence="3" type="ORF">AWC23_25535</name>
</gene>
<protein>
    <recommendedName>
        <fullName evidence="2">DUF732 domain-containing protein</fullName>
    </recommendedName>
</protein>
<feature type="chain" id="PRO_5042537883" description="DUF732 domain-containing protein" evidence="1">
    <location>
        <begin position="39"/>
        <end position="157"/>
    </location>
</feature>
<proteinExistence type="predicted"/>
<keyword evidence="1" id="KW-0732">Signal</keyword>
<accession>A0AAJ3NKY3</accession>
<feature type="signal peptide" evidence="1">
    <location>
        <begin position="1"/>
        <end position="38"/>
    </location>
</feature>
<evidence type="ECO:0000313" key="3">
    <source>
        <dbReference type="EMBL" id="ORW64380.1"/>
    </source>
</evidence>
<dbReference type="Proteomes" id="UP000193387">
    <property type="component" value="Unassembled WGS sequence"/>
</dbReference>
<evidence type="ECO:0000259" key="2">
    <source>
        <dbReference type="Pfam" id="PF05305"/>
    </source>
</evidence>
<keyword evidence="4" id="KW-1185">Reference proteome</keyword>
<organism evidence="3 4">
    <name type="scientific">Mycobacterium saskatchewanense</name>
    <dbReference type="NCBI Taxonomy" id="220927"/>
    <lineage>
        <taxon>Bacteria</taxon>
        <taxon>Bacillati</taxon>
        <taxon>Actinomycetota</taxon>
        <taxon>Actinomycetes</taxon>
        <taxon>Mycobacteriales</taxon>
        <taxon>Mycobacteriaceae</taxon>
        <taxon>Mycobacterium</taxon>
        <taxon>Mycobacterium simiae complex</taxon>
    </lineage>
</organism>
<dbReference type="Pfam" id="PF05305">
    <property type="entry name" value="DUF732"/>
    <property type="match status" value="1"/>
</dbReference>
<name>A0AAJ3NKY3_9MYCO</name>
<reference evidence="3 4" key="1">
    <citation type="submission" date="2016-01" db="EMBL/GenBank/DDBJ databases">
        <title>The new phylogeny of the genus Mycobacterium.</title>
        <authorList>
            <person name="Tarcisio F."/>
            <person name="Conor M."/>
            <person name="Antonella G."/>
            <person name="Elisabetta G."/>
            <person name="Giulia F.S."/>
            <person name="Sara T."/>
            <person name="Anna F."/>
            <person name="Clotilde B."/>
            <person name="Roberto B."/>
            <person name="Veronica D.S."/>
            <person name="Fabio R."/>
            <person name="Monica P."/>
            <person name="Olivier J."/>
            <person name="Enrico T."/>
            <person name="Nicola S."/>
        </authorList>
    </citation>
    <scope>NUCLEOTIDE SEQUENCE [LARGE SCALE GENOMIC DNA]</scope>
    <source>
        <strain evidence="3 4">DSM 44616</strain>
    </source>
</reference>
<evidence type="ECO:0000313" key="4">
    <source>
        <dbReference type="Proteomes" id="UP000193387"/>
    </source>
</evidence>
<comment type="caution">
    <text evidence="3">The sequence shown here is derived from an EMBL/GenBank/DDBJ whole genome shotgun (WGS) entry which is preliminary data.</text>
</comment>
<dbReference type="RefSeq" id="WP_085258427.1">
    <property type="nucleotide sequence ID" value="NZ_AP022573.1"/>
</dbReference>
<evidence type="ECO:0000256" key="1">
    <source>
        <dbReference type="SAM" id="SignalP"/>
    </source>
</evidence>